<evidence type="ECO:0000256" key="2">
    <source>
        <dbReference type="ARBA" id="ARBA00022692"/>
    </source>
</evidence>
<dbReference type="Pfam" id="PF01027">
    <property type="entry name" value="Bax1-I"/>
    <property type="match status" value="1"/>
</dbReference>
<dbReference type="GO" id="GO:0005743">
    <property type="term" value="C:mitochondrial inner membrane"/>
    <property type="evidence" value="ECO:0007669"/>
    <property type="project" value="TreeGrafter"/>
</dbReference>
<keyword evidence="2 5" id="KW-0812">Transmembrane</keyword>
<keyword evidence="4 5" id="KW-0472">Membrane</keyword>
<gene>
    <name evidence="6" type="primary">GHITM</name>
    <name evidence="6" type="ORF">g.19531</name>
</gene>
<feature type="transmembrane region" description="Helical" evidence="5">
    <location>
        <begin position="156"/>
        <end position="178"/>
    </location>
</feature>
<protein>
    <submittedName>
        <fullName evidence="6">Growth hormone-inducible transmembrane protein</fullName>
    </submittedName>
</protein>
<feature type="transmembrane region" description="Helical" evidence="5">
    <location>
        <begin position="246"/>
        <end position="263"/>
    </location>
</feature>
<evidence type="ECO:0000256" key="3">
    <source>
        <dbReference type="ARBA" id="ARBA00022989"/>
    </source>
</evidence>
<dbReference type="AlphaFoldDB" id="A0A6G1S8R1"/>
<accession>A0A6G1S8R1</accession>
<evidence type="ECO:0000256" key="1">
    <source>
        <dbReference type="ARBA" id="ARBA00004141"/>
    </source>
</evidence>
<sequence length="343" mass="36643">MISTFATVGRTILAPSIRCAAPRYATQVVLTSKSVNHMNLPVRYFSKSNNTMARFGTKLRAEPIKTTAERFGTMNDYGMAIVALAGASGIGALCYYGLGMSNGEASALDRAVLWPDFVKDRIRSTYAHLGVGFAVSVGAAYATFQSPVLMRFFSSGSIMLAIGSMAALVGSSMVVQSLPYEKQFGPKHLAWIFHSSLLGVVLAPLSLFGGPALIRAGIYTAGVVGGLSAIAVCAPSERFLISSAPITMALGAVVASSIGSMFLPPTTRIGMGLYGIAMYGGLLVFSGMLLYDTQKTIKKAEMHSPLAPIPYDPINNSMHIYMDIVNIFIRMLYIFGGNQNRKR</sequence>
<evidence type="ECO:0000256" key="5">
    <source>
        <dbReference type="RuleBase" id="RU004379"/>
    </source>
</evidence>
<feature type="transmembrane region" description="Helical" evidence="5">
    <location>
        <begin position="269"/>
        <end position="291"/>
    </location>
</feature>
<feature type="transmembrane region" description="Helical" evidence="5">
    <location>
        <begin position="216"/>
        <end position="234"/>
    </location>
</feature>
<proteinExistence type="inferred from homology"/>
<comment type="similarity">
    <text evidence="5">Belongs to the BI1 family.</text>
</comment>
<dbReference type="EMBL" id="GGYP01001552">
    <property type="protein sequence ID" value="MDE46323.1"/>
    <property type="molecule type" value="Transcribed_RNA"/>
</dbReference>
<evidence type="ECO:0000313" key="6">
    <source>
        <dbReference type="EMBL" id="MDE46323.1"/>
    </source>
</evidence>
<evidence type="ECO:0000256" key="4">
    <source>
        <dbReference type="ARBA" id="ARBA00023136"/>
    </source>
</evidence>
<comment type="subcellular location">
    <subcellularLocation>
        <location evidence="1">Membrane</location>
        <topology evidence="1">Multi-pass membrane protein</topology>
    </subcellularLocation>
</comment>
<reference evidence="6" key="1">
    <citation type="submission" date="2018-10" db="EMBL/GenBank/DDBJ databases">
        <title>Transcriptome assembly of Aceria tosichella (Wheat curl mite) Type 2.</title>
        <authorList>
            <person name="Scully E.D."/>
            <person name="Geib S.M."/>
            <person name="Palmer N.A."/>
            <person name="Gupta A.K."/>
            <person name="Sarath G."/>
            <person name="Tatineni S."/>
        </authorList>
    </citation>
    <scope>NUCLEOTIDE SEQUENCE</scope>
    <source>
        <strain evidence="6">LincolnNE</strain>
    </source>
</reference>
<dbReference type="InterPro" id="IPR006214">
    <property type="entry name" value="Bax_inhibitor_1-related"/>
</dbReference>
<dbReference type="PANTHER" id="PTHR23291:SF112">
    <property type="entry name" value="GROWTH HORMONE-INDUCIBLE TRANSMEMBRANE PROTEIN"/>
    <property type="match status" value="1"/>
</dbReference>
<keyword evidence="3 5" id="KW-1133">Transmembrane helix</keyword>
<name>A0A6G1S8R1_9ACAR</name>
<feature type="transmembrane region" description="Helical" evidence="5">
    <location>
        <begin position="126"/>
        <end position="144"/>
    </location>
</feature>
<feature type="transmembrane region" description="Helical" evidence="5">
    <location>
        <begin position="77"/>
        <end position="98"/>
    </location>
</feature>
<dbReference type="PANTHER" id="PTHR23291">
    <property type="entry name" value="BAX INHIBITOR-RELATED"/>
    <property type="match status" value="1"/>
</dbReference>
<organism evidence="6">
    <name type="scientific">Aceria tosichella</name>
    <name type="common">wheat curl mite</name>
    <dbReference type="NCBI Taxonomy" id="561515"/>
    <lineage>
        <taxon>Eukaryota</taxon>
        <taxon>Metazoa</taxon>
        <taxon>Ecdysozoa</taxon>
        <taxon>Arthropoda</taxon>
        <taxon>Chelicerata</taxon>
        <taxon>Arachnida</taxon>
        <taxon>Acari</taxon>
        <taxon>Acariformes</taxon>
        <taxon>Trombidiformes</taxon>
        <taxon>Prostigmata</taxon>
        <taxon>Eupodina</taxon>
        <taxon>Eriophyoidea</taxon>
        <taxon>Eriophyidae</taxon>
        <taxon>Eriophyinae</taxon>
        <taxon>Aceriini</taxon>
        <taxon>Aceria</taxon>
    </lineage>
</organism>
<feature type="transmembrane region" description="Helical" evidence="5">
    <location>
        <begin position="190"/>
        <end position="210"/>
    </location>
</feature>